<keyword evidence="1" id="KW-1133">Transmembrane helix</keyword>
<dbReference type="AlphaFoldDB" id="W7G4L6"/>
<proteinExistence type="predicted"/>
<reference evidence="2" key="1">
    <citation type="submission" date="2013-02" db="EMBL/GenBank/DDBJ databases">
        <title>The Genome Sequence of Plasmodium falciparum Santa Lucia.</title>
        <authorList>
            <consortium name="The Broad Institute Genome Sequencing Platform"/>
            <consortium name="The Broad Institute Genome Sequencing Center for Infectious Disease"/>
            <person name="Neafsey D."/>
            <person name="Cheeseman I."/>
            <person name="Volkman S."/>
            <person name="Adams J."/>
            <person name="Walker B."/>
            <person name="Young S.K."/>
            <person name="Zeng Q."/>
            <person name="Gargeya S."/>
            <person name="Fitzgerald M."/>
            <person name="Haas B."/>
            <person name="Abouelleil A."/>
            <person name="Alvarado L."/>
            <person name="Arachchi H.M."/>
            <person name="Berlin A.M."/>
            <person name="Chapman S.B."/>
            <person name="Dewar J."/>
            <person name="Goldberg J."/>
            <person name="Griggs A."/>
            <person name="Gujja S."/>
            <person name="Hansen M."/>
            <person name="Howarth C."/>
            <person name="Imamovic A."/>
            <person name="Larimer J."/>
            <person name="McCowan C."/>
            <person name="Murphy C."/>
            <person name="Neiman D."/>
            <person name="Pearson M."/>
            <person name="Priest M."/>
            <person name="Roberts A."/>
            <person name="Saif S."/>
            <person name="Shea T."/>
            <person name="Sisk P."/>
            <person name="Sykes S."/>
            <person name="Wortman J."/>
            <person name="Nusbaum C."/>
            <person name="Birren B."/>
        </authorList>
    </citation>
    <scope>NUCLEOTIDE SEQUENCE [LARGE SCALE GENOMIC DNA]</scope>
    <source>
        <strain evidence="2">Santa Lucia</strain>
    </source>
</reference>
<organism evidence="2">
    <name type="scientific">Plasmodium falciparum Santa Lucia</name>
    <dbReference type="NCBI Taxonomy" id="478859"/>
    <lineage>
        <taxon>Eukaryota</taxon>
        <taxon>Sar</taxon>
        <taxon>Alveolata</taxon>
        <taxon>Apicomplexa</taxon>
        <taxon>Aconoidasida</taxon>
        <taxon>Haemosporida</taxon>
        <taxon>Plasmodiidae</taxon>
        <taxon>Plasmodium</taxon>
        <taxon>Plasmodium (Laverania)</taxon>
    </lineage>
</organism>
<keyword evidence="1" id="KW-0812">Transmembrane</keyword>
<sequence>MIKELYLTIIFSFTLFALQKEQKILLHMKYIYIYILYYYNNMYIFYFNLLFMNQYKYVFVFL</sequence>
<evidence type="ECO:0000313" key="2">
    <source>
        <dbReference type="EMBL" id="EUT84176.1"/>
    </source>
</evidence>
<feature type="transmembrane region" description="Helical" evidence="1">
    <location>
        <begin position="30"/>
        <end position="51"/>
    </location>
</feature>
<evidence type="ECO:0000256" key="1">
    <source>
        <dbReference type="SAM" id="Phobius"/>
    </source>
</evidence>
<accession>W7G4L6</accession>
<protein>
    <submittedName>
        <fullName evidence="2">Uncharacterized protein</fullName>
    </submittedName>
</protein>
<keyword evidence="1" id="KW-0472">Membrane</keyword>
<dbReference type="EMBL" id="KE123501">
    <property type="protein sequence ID" value="EUT84176.1"/>
    <property type="molecule type" value="Genomic_DNA"/>
</dbReference>
<name>W7G4L6_PLAFA</name>
<dbReference type="Proteomes" id="UP000030666">
    <property type="component" value="Unassembled WGS sequence"/>
</dbReference>
<gene>
    <name evidence="2" type="ORF">PFAG_03267</name>
</gene>